<accession>A0ABQ0VGC6</accession>
<evidence type="ECO:0000313" key="3">
    <source>
        <dbReference type="Proteomes" id="UP000321175"/>
    </source>
</evidence>
<sequence length="155" mass="16765">MRRKNALQAYFIQLITTTNADAPTEDGWLELAKWISNVDDNSNEESETTGYYDGNGEGETDVTSHQLGYSFTGLYDEENEAMAAIENMIGKSGDARKVWFKVVNASGTKQRIGKATVTEPVAQVGDATAYGDFSCGIAFDSTPEAEEVPSTSTPS</sequence>
<gene>
    <name evidence="2" type="ORF">EMU01_28700</name>
</gene>
<evidence type="ECO:0000256" key="1">
    <source>
        <dbReference type="SAM" id="MobiDB-lite"/>
    </source>
</evidence>
<dbReference type="EMBL" id="BJWA01000034">
    <property type="protein sequence ID" value="GEL81726.1"/>
    <property type="molecule type" value="Genomic_DNA"/>
</dbReference>
<dbReference type="Proteomes" id="UP000321175">
    <property type="component" value="Unassembled WGS sequence"/>
</dbReference>
<dbReference type="GeneID" id="60998666"/>
<name>A0ABQ0VGC6_ENTMU</name>
<dbReference type="NCBIfam" id="NF047353">
    <property type="entry name" value="tube_lmo2291"/>
    <property type="match status" value="1"/>
</dbReference>
<keyword evidence="3" id="KW-1185">Reference proteome</keyword>
<organism evidence="2 3">
    <name type="scientific">Enterococcus mundtii</name>
    <dbReference type="NCBI Taxonomy" id="53346"/>
    <lineage>
        <taxon>Bacteria</taxon>
        <taxon>Bacillati</taxon>
        <taxon>Bacillota</taxon>
        <taxon>Bacilli</taxon>
        <taxon>Lactobacillales</taxon>
        <taxon>Enterococcaceae</taxon>
        <taxon>Enterococcus</taxon>
    </lineage>
</organism>
<reference evidence="2 3" key="1">
    <citation type="submission" date="2019-07" db="EMBL/GenBank/DDBJ databases">
        <title>Whole genome shotgun sequence of Enterococcus mundtii NBRC 100490.</title>
        <authorList>
            <person name="Hosoyama A."/>
            <person name="Uohara A."/>
            <person name="Ohji S."/>
            <person name="Ichikawa N."/>
        </authorList>
    </citation>
    <scope>NUCLEOTIDE SEQUENCE [LARGE SCALE GENOMIC DNA]</scope>
    <source>
        <strain evidence="2 3">NBRC 100490</strain>
    </source>
</reference>
<comment type="caution">
    <text evidence="2">The sequence shown here is derived from an EMBL/GenBank/DDBJ whole genome shotgun (WGS) entry which is preliminary data.</text>
</comment>
<protein>
    <submittedName>
        <fullName evidence="2">Major tail shaft protein, phage associated</fullName>
    </submittedName>
</protein>
<evidence type="ECO:0000313" key="2">
    <source>
        <dbReference type="EMBL" id="GEL81726.1"/>
    </source>
</evidence>
<feature type="region of interest" description="Disordered" evidence="1">
    <location>
        <begin position="40"/>
        <end position="59"/>
    </location>
</feature>
<dbReference type="RefSeq" id="WP_071867965.1">
    <property type="nucleotide sequence ID" value="NZ_BJWA01000034.1"/>
</dbReference>
<proteinExistence type="predicted"/>